<dbReference type="GO" id="GO:0006825">
    <property type="term" value="P:copper ion transport"/>
    <property type="evidence" value="ECO:0007669"/>
    <property type="project" value="InterPro"/>
</dbReference>
<dbReference type="PANTHER" id="PTHR34820:SF4">
    <property type="entry name" value="INNER MEMBRANE PROTEIN YEBZ"/>
    <property type="match status" value="1"/>
</dbReference>
<evidence type="ECO:0000256" key="7">
    <source>
        <dbReference type="ARBA" id="ARBA00023008"/>
    </source>
</evidence>
<proteinExistence type="predicted"/>
<feature type="transmembrane region" description="Helical" evidence="9">
    <location>
        <begin position="322"/>
        <end position="342"/>
    </location>
</feature>
<dbReference type="GO" id="GO:0046688">
    <property type="term" value="P:response to copper ion"/>
    <property type="evidence" value="ECO:0007669"/>
    <property type="project" value="InterPro"/>
</dbReference>
<evidence type="ECO:0000256" key="2">
    <source>
        <dbReference type="ARBA" id="ARBA00022475"/>
    </source>
</evidence>
<sequence>MGHGELSLEVVMSSLACTPTEIRRRRTARAGILGAFVALSSLFFMGASAAHAETTLVSSTPADGEEVIASPVQIVAVFSAAVPNNAFMQAVCNGQPAPIGVVTVGADGVSLIAPLTAALPIGTCNVSYSVPQADGNVATGGFSFEVLDPSSVDPGDTSAADSTEGPVDAPPVSGPLGLFRMIAYAALAALFGGAALIVWIWPEGFDDSATHRYFKITWSVALLSSYVVVALQASLTSGKSVTQTLVPLISWGELFKEASGLAVLARLFLVMGCLIFAFHPDRLVDPQSKNLSLGLSGAAMATFAFTRASLDFSILGTAASLVHNLSIALWFGGLIFLAQTVLIAPGGDDLMTAIRHFSRRSLLIISVTVISGVVHLYQLDGGAILTSRHGRLVILKVFGVVAMVYIGGATRQFISRGLAKKRQLDGRTAAKLRRFVLTEAAFGVFVLALTSWSVATLPDKAPPLGSDRTDYAFVSDRSGGGFDVQLHMTPALVGRNAVRIDVYSPGSGLTDLTVQFNPPTNNVASVTLNVPIDGAGSAKLPFSEGVPLNTPGLWTIIVTGNGPDGPLPSVTYTVSVLANTSEAPVNEDVNATTSTIAGGVSSPATVVVPLGETTVPSASGVQPVTATVVTTTP</sequence>
<dbReference type="InterPro" id="IPR014755">
    <property type="entry name" value="Cu-Rt/internalin_Ig-like"/>
</dbReference>
<dbReference type="InterPro" id="IPR008457">
    <property type="entry name" value="Cu-R_CopD_dom"/>
</dbReference>
<evidence type="ECO:0000256" key="8">
    <source>
        <dbReference type="ARBA" id="ARBA00023136"/>
    </source>
</evidence>
<feature type="transmembrane region" description="Helical" evidence="9">
    <location>
        <begin position="213"/>
        <end position="238"/>
    </location>
</feature>
<name>A0A6J6BH90_9ZZZZ</name>
<dbReference type="GO" id="GO:0005507">
    <property type="term" value="F:copper ion binding"/>
    <property type="evidence" value="ECO:0007669"/>
    <property type="project" value="InterPro"/>
</dbReference>
<feature type="transmembrane region" description="Helical" evidence="9">
    <location>
        <begin position="30"/>
        <end position="50"/>
    </location>
</feature>
<keyword evidence="3 9" id="KW-0812">Transmembrane</keyword>
<feature type="domain" description="Copper resistance protein D" evidence="11">
    <location>
        <begin position="353"/>
        <end position="452"/>
    </location>
</feature>
<keyword evidence="2" id="KW-1003">Cell membrane</keyword>
<evidence type="ECO:0000256" key="1">
    <source>
        <dbReference type="ARBA" id="ARBA00004651"/>
    </source>
</evidence>
<organism evidence="12">
    <name type="scientific">freshwater metagenome</name>
    <dbReference type="NCBI Taxonomy" id="449393"/>
    <lineage>
        <taxon>unclassified sequences</taxon>
        <taxon>metagenomes</taxon>
        <taxon>ecological metagenomes</taxon>
    </lineage>
</organism>
<dbReference type="Pfam" id="PF05425">
    <property type="entry name" value="CopD"/>
    <property type="match status" value="1"/>
</dbReference>
<evidence type="ECO:0000256" key="4">
    <source>
        <dbReference type="ARBA" id="ARBA00022723"/>
    </source>
</evidence>
<dbReference type="EMBL" id="CAEZZV010000139">
    <property type="protein sequence ID" value="CAB4784300.1"/>
    <property type="molecule type" value="Genomic_DNA"/>
</dbReference>
<dbReference type="PANTHER" id="PTHR34820">
    <property type="entry name" value="INNER MEMBRANE PROTEIN YEBZ"/>
    <property type="match status" value="1"/>
</dbReference>
<dbReference type="Gene3D" id="2.60.40.1220">
    <property type="match status" value="1"/>
</dbReference>
<feature type="transmembrane region" description="Helical" evidence="9">
    <location>
        <begin position="181"/>
        <end position="201"/>
    </location>
</feature>
<evidence type="ECO:0000259" key="11">
    <source>
        <dbReference type="Pfam" id="PF05425"/>
    </source>
</evidence>
<dbReference type="SUPFAM" id="SSF81296">
    <property type="entry name" value="E set domains"/>
    <property type="match status" value="1"/>
</dbReference>
<dbReference type="Pfam" id="PF04234">
    <property type="entry name" value="CopC"/>
    <property type="match status" value="1"/>
</dbReference>
<keyword evidence="8 9" id="KW-0472">Membrane</keyword>
<feature type="transmembrane region" description="Helical" evidence="9">
    <location>
        <begin position="391"/>
        <end position="414"/>
    </location>
</feature>
<dbReference type="GO" id="GO:0005886">
    <property type="term" value="C:plasma membrane"/>
    <property type="evidence" value="ECO:0007669"/>
    <property type="project" value="UniProtKB-SubCell"/>
</dbReference>
<evidence type="ECO:0000256" key="6">
    <source>
        <dbReference type="ARBA" id="ARBA00022989"/>
    </source>
</evidence>
<feature type="transmembrane region" description="Helical" evidence="9">
    <location>
        <begin position="290"/>
        <end position="310"/>
    </location>
</feature>
<dbReference type="InterPro" id="IPR014756">
    <property type="entry name" value="Ig_E-set"/>
</dbReference>
<keyword evidence="6 9" id="KW-1133">Transmembrane helix</keyword>
<keyword evidence="4" id="KW-0479">Metal-binding</keyword>
<evidence type="ECO:0000256" key="9">
    <source>
        <dbReference type="SAM" id="Phobius"/>
    </source>
</evidence>
<evidence type="ECO:0000259" key="10">
    <source>
        <dbReference type="Pfam" id="PF04234"/>
    </source>
</evidence>
<evidence type="ECO:0000313" key="13">
    <source>
        <dbReference type="EMBL" id="CAB4784300.1"/>
    </source>
</evidence>
<evidence type="ECO:0000256" key="3">
    <source>
        <dbReference type="ARBA" id="ARBA00022692"/>
    </source>
</evidence>
<feature type="transmembrane region" description="Helical" evidence="9">
    <location>
        <begin position="435"/>
        <end position="455"/>
    </location>
</feature>
<evidence type="ECO:0000256" key="5">
    <source>
        <dbReference type="ARBA" id="ARBA00022729"/>
    </source>
</evidence>
<dbReference type="InterPro" id="IPR007348">
    <property type="entry name" value="CopC_dom"/>
</dbReference>
<feature type="transmembrane region" description="Helical" evidence="9">
    <location>
        <begin position="362"/>
        <end position="379"/>
    </location>
</feature>
<keyword evidence="7" id="KW-0186">Copper</keyword>
<gene>
    <name evidence="12" type="ORF">UFOPK1421_00500</name>
    <name evidence="13" type="ORF">UFOPK2921_01050</name>
</gene>
<dbReference type="InterPro" id="IPR032694">
    <property type="entry name" value="CopC/D"/>
</dbReference>
<keyword evidence="5" id="KW-0732">Signal</keyword>
<feature type="transmembrane region" description="Helical" evidence="9">
    <location>
        <begin position="258"/>
        <end position="278"/>
    </location>
</feature>
<evidence type="ECO:0000313" key="12">
    <source>
        <dbReference type="EMBL" id="CAB4538361.1"/>
    </source>
</evidence>
<dbReference type="AlphaFoldDB" id="A0A6J6BH90"/>
<protein>
    <submittedName>
        <fullName evidence="12">Unannotated protein</fullName>
    </submittedName>
</protein>
<dbReference type="GO" id="GO:0042597">
    <property type="term" value="C:periplasmic space"/>
    <property type="evidence" value="ECO:0007669"/>
    <property type="project" value="InterPro"/>
</dbReference>
<reference evidence="12" key="1">
    <citation type="submission" date="2020-05" db="EMBL/GenBank/DDBJ databases">
        <authorList>
            <person name="Chiriac C."/>
            <person name="Salcher M."/>
            <person name="Ghai R."/>
            <person name="Kavagutti S V."/>
        </authorList>
    </citation>
    <scope>NUCLEOTIDE SEQUENCE</scope>
</reference>
<feature type="domain" description="CopC" evidence="10">
    <location>
        <begin position="55"/>
        <end position="146"/>
    </location>
</feature>
<comment type="subcellular location">
    <subcellularLocation>
        <location evidence="1">Cell membrane</location>
        <topology evidence="1">Multi-pass membrane protein</topology>
    </subcellularLocation>
</comment>
<dbReference type="EMBL" id="CAEZSL010000040">
    <property type="protein sequence ID" value="CAB4538361.1"/>
    <property type="molecule type" value="Genomic_DNA"/>
</dbReference>
<accession>A0A6J6BH90</accession>